<dbReference type="Pfam" id="PF01918">
    <property type="entry name" value="Alba"/>
    <property type="match status" value="1"/>
</dbReference>
<evidence type="ECO:0000259" key="6">
    <source>
        <dbReference type="Pfam" id="PF01918"/>
    </source>
</evidence>
<evidence type="ECO:0000256" key="4">
    <source>
        <dbReference type="ARBA" id="ARBA00023242"/>
    </source>
</evidence>
<dbReference type="SUPFAM" id="SSF82704">
    <property type="entry name" value="AlbA-like"/>
    <property type="match status" value="1"/>
</dbReference>
<reference evidence="7 8" key="1">
    <citation type="submission" date="2008-07" db="EMBL/GenBank/DDBJ databases">
        <authorList>
            <person name="El-Sayed N."/>
            <person name="Caler E."/>
            <person name="Inman J."/>
            <person name="Amedeo P."/>
            <person name="Hass B."/>
            <person name="Wortman J."/>
        </authorList>
    </citation>
    <scope>NUCLEOTIDE SEQUENCE [LARGE SCALE GENOMIC DNA]</scope>
    <source>
        <strain evidence="8">ATCC 50983 / TXsc</strain>
    </source>
</reference>
<keyword evidence="4" id="KW-0539">Nucleus</keyword>
<dbReference type="GeneID" id="9050975"/>
<dbReference type="OrthoDB" id="424402at2759"/>
<dbReference type="OMA" id="QQDGGNY"/>
<proteinExistence type="inferred from homology"/>
<evidence type="ECO:0000256" key="2">
    <source>
        <dbReference type="ARBA" id="ARBA00008018"/>
    </source>
</evidence>
<evidence type="ECO:0000313" key="8">
    <source>
        <dbReference type="Proteomes" id="UP000007800"/>
    </source>
</evidence>
<sequence length="221" mass="24590">MAVESSTPEDGEVRVTAVGRLTPYVRYAIRLLQEDGRDTIKIVASGQAISKAVNVAETLKRRYRGLYQLTELSAVELQETLDRNDGRRVRGEKETTTRMVSLATITMSTKPLDKSKPGYQEPLPDSEVDESDHEGNSESDFGEAPRYGGRKGKGRKGSGKGYRGGYGSWDYYDGYYYYVPVGKGKGWSTMGGYYYPPYGKGKGKGKGKGYGKGAPRVRYWW</sequence>
<dbReference type="InterPro" id="IPR002775">
    <property type="entry name" value="DNA/RNA-bd_Alba-like"/>
</dbReference>
<dbReference type="RefSeq" id="XP_002771000.1">
    <property type="nucleotide sequence ID" value="XM_002770954.1"/>
</dbReference>
<dbReference type="EMBL" id="GG682784">
    <property type="protein sequence ID" value="EER02816.1"/>
    <property type="molecule type" value="Genomic_DNA"/>
</dbReference>
<comment type="similarity">
    <text evidence="2">Belongs to the histone-like Alba family.</text>
</comment>
<dbReference type="InterPro" id="IPR036882">
    <property type="entry name" value="Alba-like_dom_sf"/>
</dbReference>
<protein>
    <recommendedName>
        <fullName evidence="6">DNA/RNA-binding protein Alba-like domain-containing protein</fullName>
    </recommendedName>
</protein>
<gene>
    <name evidence="7" type="ORF">Pmar_PMAR007572</name>
</gene>
<dbReference type="GO" id="GO:0003723">
    <property type="term" value="F:RNA binding"/>
    <property type="evidence" value="ECO:0007669"/>
    <property type="project" value="UniProtKB-KW"/>
</dbReference>
<dbReference type="GO" id="GO:0005634">
    <property type="term" value="C:nucleus"/>
    <property type="evidence" value="ECO:0007669"/>
    <property type="project" value="UniProtKB-SubCell"/>
</dbReference>
<keyword evidence="3" id="KW-0694">RNA-binding</keyword>
<feature type="domain" description="DNA/RNA-binding protein Alba-like" evidence="6">
    <location>
        <begin position="12"/>
        <end position="73"/>
    </location>
</feature>
<evidence type="ECO:0000256" key="5">
    <source>
        <dbReference type="SAM" id="MobiDB-lite"/>
    </source>
</evidence>
<comment type="subcellular location">
    <subcellularLocation>
        <location evidence="1">Nucleus</location>
    </subcellularLocation>
</comment>
<dbReference type="InParanoid" id="C5LKD4"/>
<dbReference type="PANTHER" id="PTHR13516:SF4">
    <property type="entry name" value="FI09323P"/>
    <property type="match status" value="1"/>
</dbReference>
<evidence type="ECO:0000256" key="1">
    <source>
        <dbReference type="ARBA" id="ARBA00004123"/>
    </source>
</evidence>
<feature type="region of interest" description="Disordered" evidence="5">
    <location>
        <begin position="103"/>
        <end position="160"/>
    </location>
</feature>
<keyword evidence="8" id="KW-1185">Reference proteome</keyword>
<accession>C5LKD4</accession>
<dbReference type="Gene3D" id="3.30.110.20">
    <property type="entry name" value="Alba-like domain"/>
    <property type="match status" value="1"/>
</dbReference>
<dbReference type="Proteomes" id="UP000007800">
    <property type="component" value="Unassembled WGS sequence"/>
</dbReference>
<dbReference type="InterPro" id="IPR051958">
    <property type="entry name" value="Alba-like_NAB"/>
</dbReference>
<evidence type="ECO:0000256" key="3">
    <source>
        <dbReference type="ARBA" id="ARBA00022884"/>
    </source>
</evidence>
<dbReference type="AlphaFoldDB" id="C5LKD4"/>
<name>C5LKD4_PERM5</name>
<organism evidence="8">
    <name type="scientific">Perkinsus marinus (strain ATCC 50983 / TXsc)</name>
    <dbReference type="NCBI Taxonomy" id="423536"/>
    <lineage>
        <taxon>Eukaryota</taxon>
        <taxon>Sar</taxon>
        <taxon>Alveolata</taxon>
        <taxon>Perkinsozoa</taxon>
        <taxon>Perkinsea</taxon>
        <taxon>Perkinsida</taxon>
        <taxon>Perkinsidae</taxon>
        <taxon>Perkinsus</taxon>
    </lineage>
</organism>
<dbReference type="PANTHER" id="PTHR13516">
    <property type="entry name" value="RIBONUCLEASE P SUBUNIT P25"/>
    <property type="match status" value="1"/>
</dbReference>
<evidence type="ECO:0000313" key="7">
    <source>
        <dbReference type="EMBL" id="EER02816.1"/>
    </source>
</evidence>
<feature type="compositionally biased region" description="Basic residues" evidence="5">
    <location>
        <begin position="148"/>
        <end position="158"/>
    </location>
</feature>